<gene>
    <name evidence="2" type="ORF">GAP32_460</name>
</gene>
<feature type="transmembrane region" description="Helical" evidence="1">
    <location>
        <begin position="6"/>
        <end position="22"/>
    </location>
</feature>
<dbReference type="GeneID" id="13994207"/>
<organism evidence="2 3">
    <name type="scientific">Cronobacter phage vB_CsaM_GAP32</name>
    <dbReference type="NCBI Taxonomy" id="1141136"/>
    <lineage>
        <taxon>Viruses</taxon>
        <taxon>Duplodnaviria</taxon>
        <taxon>Heunggongvirae</taxon>
        <taxon>Uroviricota</taxon>
        <taxon>Caudoviricetes</taxon>
        <taxon>Mimasvirus</taxon>
        <taxon>Mimasvirus GAP32</taxon>
    </lineage>
</organism>
<keyword evidence="1" id="KW-0812">Transmembrane</keyword>
<keyword evidence="1" id="KW-0472">Membrane</keyword>
<dbReference type="KEGG" id="vg:13994207"/>
<proteinExistence type="predicted"/>
<sequence length="117" mass="13057">MTDVQIIIICTAIVAFCAWSIHNSTKTIAARLHCRVMGIPYEEPKQSKPLPSSPYSIIHTCSNKGTWGFCVTKHGEIYRSSTYASAPVYPKLEAAIQVMNAYEKIEGYKITTIEDVE</sequence>
<keyword evidence="1" id="KW-1133">Transmembrane helix</keyword>
<evidence type="ECO:0000256" key="1">
    <source>
        <dbReference type="SAM" id="Phobius"/>
    </source>
</evidence>
<keyword evidence="3" id="KW-1185">Reference proteome</keyword>
<dbReference type="RefSeq" id="YP_006987572.1">
    <property type="nucleotide sequence ID" value="NC_019401.1"/>
</dbReference>
<dbReference type="OrthoDB" id="36198at35237"/>
<evidence type="ECO:0000313" key="2">
    <source>
        <dbReference type="EMBL" id="AFC21917.1"/>
    </source>
</evidence>
<reference evidence="2 3" key="1">
    <citation type="journal article" date="2014" name="Virology">
        <title>Supersize me: Cronobacter sakazakii phage GAP32.</title>
        <authorList>
            <person name="Abbasifar R."/>
            <person name="Griffiths M.W."/>
            <person name="Sabour P.M."/>
            <person name="Ackermann H.-W."/>
            <person name="Vandersteegen K."/>
            <person name="Lavigne R."/>
            <person name="Noben J.-P."/>
            <person name="Villa A.A."/>
            <person name="Abbasifar A."/>
            <person name="Nash J.H.E."/>
            <person name="Kropinski A.M."/>
        </authorList>
    </citation>
    <scope>NUCLEOTIDE SEQUENCE [LARGE SCALE GENOMIC DNA]</scope>
    <source>
        <strain evidence="2">GAP-32</strain>
    </source>
</reference>
<evidence type="ECO:0000313" key="3">
    <source>
        <dbReference type="Proteomes" id="UP000000457"/>
    </source>
</evidence>
<accession>K4F7T0</accession>
<protein>
    <submittedName>
        <fullName evidence="2">Putative membrane protein</fullName>
    </submittedName>
</protein>
<name>K4F7T0_9CAUD</name>
<dbReference type="EMBL" id="JN882285">
    <property type="protein sequence ID" value="AFC21917.1"/>
    <property type="molecule type" value="Genomic_DNA"/>
</dbReference>
<dbReference type="Proteomes" id="UP000000457">
    <property type="component" value="Segment"/>
</dbReference>